<reference evidence="1 2" key="1">
    <citation type="submission" date="2021-05" db="EMBL/GenBank/DDBJ databases">
        <title>Genome Assembly of Synthetic Allotetraploid Brassica napus Reveals Homoeologous Exchanges between Subgenomes.</title>
        <authorList>
            <person name="Davis J.T."/>
        </authorList>
    </citation>
    <scope>NUCLEOTIDE SEQUENCE [LARGE SCALE GENOMIC DNA]</scope>
    <source>
        <strain evidence="2">cv. Da-Ae</strain>
        <tissue evidence="1">Seedling</tissue>
    </source>
</reference>
<sequence length="324" mass="36644">MMINLNFPQSIKIADLGCAWGQNTFLTMSEIRVKRKGSCFVSGVPGSFYSRLFPRNSLHFAHSSYSLHWLSKVPQGLEKNTSSVYITTSSLPSAYEAYLNQFQRDFGTFLRMRSEEMVCNGRMVLTFIGRSTLDDPLYRDCCHFWTLISESMCDLVFEGIMSASKVESLNMPFYDPSKEEVKEVIQNEGSFEINDLEIHGFDLGQSSGNNEEGGAGEKEAKCIRAVSESMLVAHFGDDIIDALFNKFAYHASQHAGCACETTVTLVVSLNRENNNFIRNCPCNLVRSTSLYVASLHHHSIHLSDENIYDEIKHLRCFFNQKLKP</sequence>
<dbReference type="PANTHER" id="PTHR31009">
    <property type="entry name" value="S-ADENOSYL-L-METHIONINE:CARBOXYL METHYLTRANSFERASE FAMILY PROTEIN"/>
    <property type="match status" value="1"/>
</dbReference>
<protein>
    <submittedName>
        <fullName evidence="1">Uncharacterized protein</fullName>
    </submittedName>
</protein>
<dbReference type="InterPro" id="IPR005299">
    <property type="entry name" value="MeTrfase_7"/>
</dbReference>
<evidence type="ECO:0000313" key="2">
    <source>
        <dbReference type="Proteomes" id="UP000824890"/>
    </source>
</evidence>
<accession>A0ABQ7YLA2</accession>
<gene>
    <name evidence="1" type="ORF">HID58_075943</name>
</gene>
<comment type="caution">
    <text evidence="1">The sequence shown here is derived from an EMBL/GenBank/DDBJ whole genome shotgun (WGS) entry which is preliminary data.</text>
</comment>
<name>A0ABQ7YLA2_BRANA</name>
<evidence type="ECO:0000313" key="1">
    <source>
        <dbReference type="EMBL" id="KAH0868921.1"/>
    </source>
</evidence>
<dbReference type="InterPro" id="IPR029063">
    <property type="entry name" value="SAM-dependent_MTases_sf"/>
</dbReference>
<dbReference type="Pfam" id="PF03492">
    <property type="entry name" value="Methyltransf_7"/>
    <property type="match status" value="2"/>
</dbReference>
<proteinExistence type="predicted"/>
<dbReference type="Gene3D" id="3.40.50.150">
    <property type="entry name" value="Vaccinia Virus protein VP39"/>
    <property type="match status" value="2"/>
</dbReference>
<organism evidence="1 2">
    <name type="scientific">Brassica napus</name>
    <name type="common">Rape</name>
    <dbReference type="NCBI Taxonomy" id="3708"/>
    <lineage>
        <taxon>Eukaryota</taxon>
        <taxon>Viridiplantae</taxon>
        <taxon>Streptophyta</taxon>
        <taxon>Embryophyta</taxon>
        <taxon>Tracheophyta</taxon>
        <taxon>Spermatophyta</taxon>
        <taxon>Magnoliopsida</taxon>
        <taxon>eudicotyledons</taxon>
        <taxon>Gunneridae</taxon>
        <taxon>Pentapetalae</taxon>
        <taxon>rosids</taxon>
        <taxon>malvids</taxon>
        <taxon>Brassicales</taxon>
        <taxon>Brassicaceae</taxon>
        <taxon>Brassiceae</taxon>
        <taxon>Brassica</taxon>
    </lineage>
</organism>
<keyword evidence="2" id="KW-1185">Reference proteome</keyword>
<dbReference type="EMBL" id="JAGKQM010000017">
    <property type="protein sequence ID" value="KAH0868921.1"/>
    <property type="molecule type" value="Genomic_DNA"/>
</dbReference>
<dbReference type="SUPFAM" id="SSF53335">
    <property type="entry name" value="S-adenosyl-L-methionine-dependent methyltransferases"/>
    <property type="match status" value="1"/>
</dbReference>
<dbReference type="Proteomes" id="UP000824890">
    <property type="component" value="Unassembled WGS sequence"/>
</dbReference>